<evidence type="ECO:0000256" key="1">
    <source>
        <dbReference type="ARBA" id="ARBA00007992"/>
    </source>
</evidence>
<dbReference type="InterPro" id="IPR050493">
    <property type="entry name" value="FAD-dep_Monooxygenase_BioMet"/>
</dbReference>
<comment type="similarity">
    <text evidence="1">Belongs to the paxM FAD-dependent monooxygenase family.</text>
</comment>
<dbReference type="InterPro" id="IPR036188">
    <property type="entry name" value="FAD/NAD-bd_sf"/>
</dbReference>
<dbReference type="AlphaFoldDB" id="A0A139AMG0"/>
<dbReference type="Proteomes" id="UP000070544">
    <property type="component" value="Unassembled WGS sequence"/>
</dbReference>
<dbReference type="PANTHER" id="PTHR13789:SF309">
    <property type="entry name" value="PUTATIVE (AFU_ORTHOLOGUE AFUA_6G14510)-RELATED"/>
    <property type="match status" value="1"/>
</dbReference>
<protein>
    <submittedName>
        <fullName evidence="4">FAD/NAD(P)-binding domain-containing protein</fullName>
    </submittedName>
</protein>
<evidence type="ECO:0000313" key="5">
    <source>
        <dbReference type="Proteomes" id="UP000070544"/>
    </source>
</evidence>
<proteinExistence type="inferred from homology"/>
<keyword evidence="3" id="KW-0503">Monooxygenase</keyword>
<dbReference type="SUPFAM" id="SSF51905">
    <property type="entry name" value="FAD/NAD(P)-binding domain"/>
    <property type="match status" value="1"/>
</dbReference>
<gene>
    <name evidence="4" type="ORF">M427DRAFT_153465</name>
</gene>
<organism evidence="4 5">
    <name type="scientific">Gonapodya prolifera (strain JEL478)</name>
    <name type="common">Monoblepharis prolifera</name>
    <dbReference type="NCBI Taxonomy" id="1344416"/>
    <lineage>
        <taxon>Eukaryota</taxon>
        <taxon>Fungi</taxon>
        <taxon>Fungi incertae sedis</taxon>
        <taxon>Chytridiomycota</taxon>
        <taxon>Chytridiomycota incertae sedis</taxon>
        <taxon>Monoblepharidomycetes</taxon>
        <taxon>Monoblepharidales</taxon>
        <taxon>Gonapodyaceae</taxon>
        <taxon>Gonapodya</taxon>
    </lineage>
</organism>
<keyword evidence="5" id="KW-1185">Reference proteome</keyword>
<reference evidence="4 5" key="1">
    <citation type="journal article" date="2015" name="Genome Biol. Evol.">
        <title>Phylogenomic analyses indicate that early fungi evolved digesting cell walls of algal ancestors of land plants.</title>
        <authorList>
            <person name="Chang Y."/>
            <person name="Wang S."/>
            <person name="Sekimoto S."/>
            <person name="Aerts A.L."/>
            <person name="Choi C."/>
            <person name="Clum A."/>
            <person name="LaButti K.M."/>
            <person name="Lindquist E.A."/>
            <person name="Yee Ngan C."/>
            <person name="Ohm R.A."/>
            <person name="Salamov A.A."/>
            <person name="Grigoriev I.V."/>
            <person name="Spatafora J.W."/>
            <person name="Berbee M.L."/>
        </authorList>
    </citation>
    <scope>NUCLEOTIDE SEQUENCE [LARGE SCALE GENOMIC DNA]</scope>
    <source>
        <strain evidence="4 5">JEL478</strain>
    </source>
</reference>
<dbReference type="Gene3D" id="3.50.50.60">
    <property type="entry name" value="FAD/NAD(P)-binding domain"/>
    <property type="match status" value="2"/>
</dbReference>
<dbReference type="OrthoDB" id="655030at2759"/>
<keyword evidence="2" id="KW-0560">Oxidoreductase</keyword>
<dbReference type="STRING" id="1344416.A0A139AMG0"/>
<name>A0A139AMG0_GONPJ</name>
<evidence type="ECO:0000256" key="2">
    <source>
        <dbReference type="ARBA" id="ARBA00023002"/>
    </source>
</evidence>
<dbReference type="EMBL" id="KQ965744">
    <property type="protein sequence ID" value="KXS17888.1"/>
    <property type="molecule type" value="Genomic_DNA"/>
</dbReference>
<accession>A0A139AMG0</accession>
<sequence length="403" mass="44480">MFFWPFVEYNDVSQGITYIYLTHTIHSSRKIKSMDPKTVLVIGDGPAGALAALVLVKHGLSPAIYEERGKNIVPTEPHPFWGVGGCINIHSNGMRALERLDLALIDEVITNNQQSLFHADGRVVGVEQSNGKVTATFVDGTSATGDFLIGADGMKWLVRKLVFPEGKPPQKLGGMPPLEFEHSDMAICGNAVEGNLVWTIHCPENNSGAWAIWQVLQLPGELGEDPDWEPFQDLSKEANRLADLVDSWGGPKSVSNAIRYSKRITPVMYSDLPDMPTLHKVRQGLCQAIEDCNVLHELLMNFPQFSDADHPTVFQLFDEIRLPRVHYVGARSRAILEHHKVPSYLRMRIGRLFFRAFLAVSNGLALNDAVVVYNCGSDVAKALDKFMKQGGKLTPATAPTPTA</sequence>
<evidence type="ECO:0000313" key="4">
    <source>
        <dbReference type="EMBL" id="KXS17888.1"/>
    </source>
</evidence>
<dbReference type="PANTHER" id="PTHR13789">
    <property type="entry name" value="MONOOXYGENASE"/>
    <property type="match status" value="1"/>
</dbReference>
<evidence type="ECO:0000256" key="3">
    <source>
        <dbReference type="ARBA" id="ARBA00023033"/>
    </source>
</evidence>
<dbReference type="GO" id="GO:0004497">
    <property type="term" value="F:monooxygenase activity"/>
    <property type="evidence" value="ECO:0007669"/>
    <property type="project" value="UniProtKB-KW"/>
</dbReference>